<reference evidence="3" key="1">
    <citation type="submission" date="2021-05" db="EMBL/GenBank/DDBJ databases">
        <title>The genome of the haptophyte Pavlova lutheri (Diacronema luteri, Pavlovales) - a model for lipid biosynthesis in eukaryotic algae.</title>
        <authorList>
            <person name="Hulatt C.J."/>
            <person name="Posewitz M.C."/>
        </authorList>
    </citation>
    <scope>NUCLEOTIDE SEQUENCE</scope>
    <source>
        <strain evidence="3">NIVA-4/92</strain>
    </source>
</reference>
<feature type="coiled-coil region" evidence="1">
    <location>
        <begin position="221"/>
        <end position="257"/>
    </location>
</feature>
<dbReference type="EMBL" id="JAGTXO010000012">
    <property type="protein sequence ID" value="KAG8464712.1"/>
    <property type="molecule type" value="Genomic_DNA"/>
</dbReference>
<comment type="caution">
    <text evidence="3">The sequence shown here is derived from an EMBL/GenBank/DDBJ whole genome shotgun (WGS) entry which is preliminary data.</text>
</comment>
<feature type="compositionally biased region" description="Low complexity" evidence="2">
    <location>
        <begin position="201"/>
        <end position="214"/>
    </location>
</feature>
<accession>A0A8J5XID2</accession>
<dbReference type="AlphaFoldDB" id="A0A8J5XID2"/>
<name>A0A8J5XID2_DIALT</name>
<gene>
    <name evidence="3" type="ORF">KFE25_010080</name>
</gene>
<evidence type="ECO:0000256" key="2">
    <source>
        <dbReference type="SAM" id="MobiDB-lite"/>
    </source>
</evidence>
<protein>
    <submittedName>
        <fullName evidence="3">Uncharacterized protein</fullName>
    </submittedName>
</protein>
<organism evidence="3 4">
    <name type="scientific">Diacronema lutheri</name>
    <name type="common">Unicellular marine alga</name>
    <name type="synonym">Monochrysis lutheri</name>
    <dbReference type="NCBI Taxonomy" id="2081491"/>
    <lineage>
        <taxon>Eukaryota</taxon>
        <taxon>Haptista</taxon>
        <taxon>Haptophyta</taxon>
        <taxon>Pavlovophyceae</taxon>
        <taxon>Pavlovales</taxon>
        <taxon>Pavlovaceae</taxon>
        <taxon>Diacronema</taxon>
    </lineage>
</organism>
<dbReference type="Proteomes" id="UP000751190">
    <property type="component" value="Unassembled WGS sequence"/>
</dbReference>
<evidence type="ECO:0000313" key="3">
    <source>
        <dbReference type="EMBL" id="KAG8464712.1"/>
    </source>
</evidence>
<sequence length="267" mass="29347">MPALDVEGVLQEVLQMEARVGHMQTERLELEQRVLVAQQRQAQHIRPQPGDAEELEKAEEARLRRQLDGVRAQVEAKEAELKDLLEHDPRAALVVQIEEGVDKYVGESRRLRRALHEQKELVGTPATRSAAARPNAAELELAGLRAQVARGSKEVGALREQAELLAAETVRWEAQADELRAMVGRGGGNGQSATAPDDDPTGAAQPGESDSLAQLEATEALAEQRQRMQLAELAQERARLEAQLESSTRQIGQLMADMPQYAELDVP</sequence>
<evidence type="ECO:0000256" key="1">
    <source>
        <dbReference type="SAM" id="Coils"/>
    </source>
</evidence>
<evidence type="ECO:0000313" key="4">
    <source>
        <dbReference type="Proteomes" id="UP000751190"/>
    </source>
</evidence>
<feature type="coiled-coil region" evidence="1">
    <location>
        <begin position="60"/>
        <end position="87"/>
    </location>
</feature>
<keyword evidence="4" id="KW-1185">Reference proteome</keyword>
<keyword evidence="1" id="KW-0175">Coiled coil</keyword>
<proteinExistence type="predicted"/>
<feature type="region of interest" description="Disordered" evidence="2">
    <location>
        <begin position="183"/>
        <end position="214"/>
    </location>
</feature>